<dbReference type="InterPro" id="IPR011990">
    <property type="entry name" value="TPR-like_helical_dom_sf"/>
</dbReference>
<evidence type="ECO:0000313" key="1">
    <source>
        <dbReference type="EMBL" id="KGJ90670.1"/>
    </source>
</evidence>
<dbReference type="EMBL" id="JQEC01000045">
    <property type="protein sequence ID" value="KGJ90670.1"/>
    <property type="molecule type" value="Genomic_DNA"/>
</dbReference>
<sequence length="299" mass="34804">MDKVNLQKGIERQVKNKWLASWITGIDLSVANTIKVIAFISLCLFIYNKSTQSQQENDESSLYLSSPKINDIYFLDFRLLSDSLRPKQKYRIAKVVDITGDIVTLLYGNMFYLRQQSLKDSIRYGQLRFKDYFETKRYDLPLVQLESMYDSKAIYMIKRPDQNMLYGNYINEPESELSTKVYIPGKRENLEGLSLLKSNYLENNLQQAFQRFSQSAQFGFAEGQVNLAQMYLNAQYLDKDLEQAMFWFKQAALQSSKAGVLKYVIVCRQVSYCQEGDFYQELSDAGVNIKVRALDFKLN</sequence>
<dbReference type="RefSeq" id="WP_052093883.1">
    <property type="nucleotide sequence ID" value="NZ_JQEC01000045.1"/>
</dbReference>
<dbReference type="Gene3D" id="1.25.40.10">
    <property type="entry name" value="Tetratricopeptide repeat domain"/>
    <property type="match status" value="1"/>
</dbReference>
<dbReference type="Proteomes" id="UP000029868">
    <property type="component" value="Unassembled WGS sequence"/>
</dbReference>
<comment type="caution">
    <text evidence="1">The sequence shown here is derived from an EMBL/GenBank/DDBJ whole genome shotgun (WGS) entry which is preliminary data.</text>
</comment>
<name>A0A099KKA3_COLPS</name>
<dbReference type="SMART" id="SM00671">
    <property type="entry name" value="SEL1"/>
    <property type="match status" value="1"/>
</dbReference>
<reference evidence="1 2" key="1">
    <citation type="submission" date="2014-08" db="EMBL/GenBank/DDBJ databases">
        <title>Genomic and Phenotypic Diversity of Colwellia psychrerythraea strains from Disparate Marine Basins.</title>
        <authorList>
            <person name="Techtmann S.M."/>
            <person name="Stelling S.C."/>
            <person name="Utturkar S.M."/>
            <person name="Alshibli N."/>
            <person name="Harris A."/>
            <person name="Brown S.D."/>
            <person name="Hazen T.C."/>
        </authorList>
    </citation>
    <scope>NUCLEOTIDE SEQUENCE [LARGE SCALE GENOMIC DNA]</scope>
    <source>
        <strain evidence="1 2">GAB14E</strain>
    </source>
</reference>
<dbReference type="SUPFAM" id="SSF81901">
    <property type="entry name" value="HCP-like"/>
    <property type="match status" value="1"/>
</dbReference>
<evidence type="ECO:0000313" key="2">
    <source>
        <dbReference type="Proteomes" id="UP000029868"/>
    </source>
</evidence>
<protein>
    <submittedName>
        <fullName evidence="1">Sel1 domain protein repeat-containing protein</fullName>
    </submittedName>
</protein>
<accession>A0A099KKA3</accession>
<organism evidence="1 2">
    <name type="scientific">Colwellia psychrerythraea</name>
    <name type="common">Vibrio psychroerythus</name>
    <dbReference type="NCBI Taxonomy" id="28229"/>
    <lineage>
        <taxon>Bacteria</taxon>
        <taxon>Pseudomonadati</taxon>
        <taxon>Pseudomonadota</taxon>
        <taxon>Gammaproteobacteria</taxon>
        <taxon>Alteromonadales</taxon>
        <taxon>Colwelliaceae</taxon>
        <taxon>Colwellia</taxon>
    </lineage>
</organism>
<dbReference type="InterPro" id="IPR006597">
    <property type="entry name" value="Sel1-like"/>
</dbReference>
<dbReference type="OrthoDB" id="6101333at2"/>
<gene>
    <name evidence="1" type="ORF">GAB14E_3476</name>
</gene>
<dbReference type="PATRIC" id="fig|28229.3.peg.3394"/>
<dbReference type="AlphaFoldDB" id="A0A099KKA3"/>
<proteinExistence type="predicted"/>